<dbReference type="GO" id="GO:0050104">
    <property type="term" value="F:L-gulonate 3-dehydrogenase activity"/>
    <property type="evidence" value="ECO:0007669"/>
    <property type="project" value="UniProtKB-EC"/>
</dbReference>
<dbReference type="SUPFAM" id="SSF51735">
    <property type="entry name" value="NAD(P)-binding Rossmann-fold domains"/>
    <property type="match status" value="1"/>
</dbReference>
<proteinExistence type="inferred from homology"/>
<dbReference type="RefSeq" id="XP_022579768.1">
    <property type="nucleotide sequence ID" value="XM_022727033.1"/>
</dbReference>
<dbReference type="GO" id="GO:0006631">
    <property type="term" value="P:fatty acid metabolic process"/>
    <property type="evidence" value="ECO:0007669"/>
    <property type="project" value="InterPro"/>
</dbReference>
<evidence type="ECO:0000256" key="5">
    <source>
        <dbReference type="ARBA" id="ARBA00022553"/>
    </source>
</evidence>
<evidence type="ECO:0000256" key="6">
    <source>
        <dbReference type="ARBA" id="ARBA00023002"/>
    </source>
</evidence>
<dbReference type="SUPFAM" id="SSF48179">
    <property type="entry name" value="6-phosphogluconate dehydrogenase C-terminal domain-like"/>
    <property type="match status" value="1"/>
</dbReference>
<comment type="similarity">
    <text evidence="2">Belongs to the 3-hydroxyacyl-CoA dehydrogenase family.</text>
</comment>
<accession>A0A1L9SDP1</accession>
<protein>
    <recommendedName>
        <fullName evidence="9">L-gulonate 3-dehydrogenase</fullName>
        <ecNumber evidence="8">1.1.1.45</ecNumber>
    </recommendedName>
    <alternativeName>
        <fullName evidence="9">L-gulonate 3-dehydrogenase</fullName>
    </alternativeName>
</protein>
<keyword evidence="11" id="KW-0732">Signal</keyword>
<keyword evidence="6" id="KW-0560">Oxidoreductase</keyword>
<dbReference type="InterPro" id="IPR036291">
    <property type="entry name" value="NAD(P)-bd_dom_sf"/>
</dbReference>
<feature type="chain" id="PRO_5013222489" description="L-gulonate 3-dehydrogenase" evidence="11">
    <location>
        <begin position="18"/>
        <end position="326"/>
    </location>
</feature>
<dbReference type="Pfam" id="PF00725">
    <property type="entry name" value="3HCDH"/>
    <property type="match status" value="1"/>
</dbReference>
<dbReference type="EMBL" id="KV878345">
    <property type="protein sequence ID" value="OJJ45258.1"/>
    <property type="molecule type" value="Genomic_DNA"/>
</dbReference>
<dbReference type="GO" id="GO:0005737">
    <property type="term" value="C:cytoplasm"/>
    <property type="evidence" value="ECO:0007669"/>
    <property type="project" value="UniProtKB-SubCell"/>
</dbReference>
<evidence type="ECO:0000256" key="1">
    <source>
        <dbReference type="ARBA" id="ARBA00004496"/>
    </source>
</evidence>
<evidence type="ECO:0000259" key="12">
    <source>
        <dbReference type="Pfam" id="PF00725"/>
    </source>
</evidence>
<evidence type="ECO:0000256" key="9">
    <source>
        <dbReference type="ARBA" id="ARBA00042709"/>
    </source>
</evidence>
<dbReference type="InterPro" id="IPR006176">
    <property type="entry name" value="3-OHacyl-CoA_DH_NAD-bd"/>
</dbReference>
<dbReference type="GO" id="GO:0070403">
    <property type="term" value="F:NAD+ binding"/>
    <property type="evidence" value="ECO:0007669"/>
    <property type="project" value="InterPro"/>
</dbReference>
<dbReference type="STRING" id="1073090.A0A1L9SDP1"/>
<sequence length="326" mass="35628">MPRIALIGLGTIGLSMAALHLDREDTSVAVFDPRPDLNEYIRRRLPQLLSSSQGGPVDTLVDTLFSNSRLSIHDTLSSAVSSAEVIQEQGPENEAFKQRTWREIETLALPSAQFWSSTSGIAASIQNVQMTDPSRLLVVHPFNPPHIMPLIEIVPGPTTKQACVDFAVAYFSKHGHHRPVVVRKEIPGFVGNRLAFALFREACSLVNEGVVHARDLDTIVMASLGPRWATQGVFESYHAGGGEGGLASFLDKLGGTMQQVWDGLGTVNVKPQNVDAQDDGVQDDGVVRWKEKVVDQVNEAYGPFTADKAKKKETLLKQVLDVQKDI</sequence>
<dbReference type="InterPro" id="IPR008927">
    <property type="entry name" value="6-PGluconate_DH-like_C_sf"/>
</dbReference>
<feature type="domain" description="3-hydroxyacyl-CoA dehydrogenase NAD binding" evidence="13">
    <location>
        <begin position="4"/>
        <end position="184"/>
    </location>
</feature>
<keyword evidence="5" id="KW-0597">Phosphoprotein</keyword>
<keyword evidence="15" id="KW-1185">Reference proteome</keyword>
<dbReference type="PANTHER" id="PTHR48075">
    <property type="entry name" value="3-HYDROXYACYL-COA DEHYDROGENASE FAMILY PROTEIN"/>
    <property type="match status" value="1"/>
</dbReference>
<evidence type="ECO:0000313" key="14">
    <source>
        <dbReference type="EMBL" id="OJJ45258.1"/>
    </source>
</evidence>
<dbReference type="PROSITE" id="PS00067">
    <property type="entry name" value="3HCDH"/>
    <property type="match status" value="1"/>
</dbReference>
<evidence type="ECO:0000256" key="7">
    <source>
        <dbReference type="ARBA" id="ARBA00023027"/>
    </source>
</evidence>
<dbReference type="Proteomes" id="UP000184188">
    <property type="component" value="Unassembled WGS sequence"/>
</dbReference>
<dbReference type="InterPro" id="IPR013328">
    <property type="entry name" value="6PGD_dom2"/>
</dbReference>
<evidence type="ECO:0000256" key="11">
    <source>
        <dbReference type="SAM" id="SignalP"/>
    </source>
</evidence>
<organism evidence="14 15">
    <name type="scientific">Penicilliopsis zonata CBS 506.65</name>
    <dbReference type="NCBI Taxonomy" id="1073090"/>
    <lineage>
        <taxon>Eukaryota</taxon>
        <taxon>Fungi</taxon>
        <taxon>Dikarya</taxon>
        <taxon>Ascomycota</taxon>
        <taxon>Pezizomycotina</taxon>
        <taxon>Eurotiomycetes</taxon>
        <taxon>Eurotiomycetidae</taxon>
        <taxon>Eurotiales</taxon>
        <taxon>Aspergillaceae</taxon>
        <taxon>Penicilliopsis</taxon>
    </lineage>
</organism>
<evidence type="ECO:0000313" key="15">
    <source>
        <dbReference type="Proteomes" id="UP000184188"/>
    </source>
</evidence>
<dbReference type="VEuPathDB" id="FungiDB:ASPZODRAFT_17479"/>
<feature type="signal peptide" evidence="11">
    <location>
        <begin position="1"/>
        <end position="17"/>
    </location>
</feature>
<reference evidence="15" key="1">
    <citation type="journal article" date="2017" name="Genome Biol.">
        <title>Comparative genomics reveals high biological diversity and specific adaptations in the industrially and medically important fungal genus Aspergillus.</title>
        <authorList>
            <person name="de Vries R.P."/>
            <person name="Riley R."/>
            <person name="Wiebenga A."/>
            <person name="Aguilar-Osorio G."/>
            <person name="Amillis S."/>
            <person name="Uchima C.A."/>
            <person name="Anderluh G."/>
            <person name="Asadollahi M."/>
            <person name="Askin M."/>
            <person name="Barry K."/>
            <person name="Battaglia E."/>
            <person name="Bayram O."/>
            <person name="Benocci T."/>
            <person name="Braus-Stromeyer S.A."/>
            <person name="Caldana C."/>
            <person name="Canovas D."/>
            <person name="Cerqueira G.C."/>
            <person name="Chen F."/>
            <person name="Chen W."/>
            <person name="Choi C."/>
            <person name="Clum A."/>
            <person name="Dos Santos R.A."/>
            <person name="Damasio A.R."/>
            <person name="Diallinas G."/>
            <person name="Emri T."/>
            <person name="Fekete E."/>
            <person name="Flipphi M."/>
            <person name="Freyberg S."/>
            <person name="Gallo A."/>
            <person name="Gournas C."/>
            <person name="Habgood R."/>
            <person name="Hainaut M."/>
            <person name="Harispe M.L."/>
            <person name="Henrissat B."/>
            <person name="Hilden K.S."/>
            <person name="Hope R."/>
            <person name="Hossain A."/>
            <person name="Karabika E."/>
            <person name="Karaffa L."/>
            <person name="Karanyi Z."/>
            <person name="Krasevec N."/>
            <person name="Kuo A."/>
            <person name="Kusch H."/>
            <person name="LaButti K."/>
            <person name="Lagendijk E.L."/>
            <person name="Lapidus A."/>
            <person name="Levasseur A."/>
            <person name="Lindquist E."/>
            <person name="Lipzen A."/>
            <person name="Logrieco A.F."/>
            <person name="MacCabe A."/>
            <person name="Maekelae M.R."/>
            <person name="Malavazi I."/>
            <person name="Melin P."/>
            <person name="Meyer V."/>
            <person name="Mielnichuk N."/>
            <person name="Miskei M."/>
            <person name="Molnar A.P."/>
            <person name="Mule G."/>
            <person name="Ngan C.Y."/>
            <person name="Orejas M."/>
            <person name="Orosz E."/>
            <person name="Ouedraogo J.P."/>
            <person name="Overkamp K.M."/>
            <person name="Park H.-S."/>
            <person name="Perrone G."/>
            <person name="Piumi F."/>
            <person name="Punt P.J."/>
            <person name="Ram A.F."/>
            <person name="Ramon A."/>
            <person name="Rauscher S."/>
            <person name="Record E."/>
            <person name="Riano-Pachon D.M."/>
            <person name="Robert V."/>
            <person name="Roehrig J."/>
            <person name="Ruller R."/>
            <person name="Salamov A."/>
            <person name="Salih N.S."/>
            <person name="Samson R.A."/>
            <person name="Sandor E."/>
            <person name="Sanguinetti M."/>
            <person name="Schuetze T."/>
            <person name="Sepcic K."/>
            <person name="Shelest E."/>
            <person name="Sherlock G."/>
            <person name="Sophianopoulou V."/>
            <person name="Squina F.M."/>
            <person name="Sun H."/>
            <person name="Susca A."/>
            <person name="Todd R.B."/>
            <person name="Tsang A."/>
            <person name="Unkles S.E."/>
            <person name="van de Wiele N."/>
            <person name="van Rossen-Uffink D."/>
            <person name="Oliveira J.V."/>
            <person name="Vesth T.C."/>
            <person name="Visser J."/>
            <person name="Yu J.-H."/>
            <person name="Zhou M."/>
            <person name="Andersen M.R."/>
            <person name="Archer D.B."/>
            <person name="Baker S.E."/>
            <person name="Benoit I."/>
            <person name="Brakhage A.A."/>
            <person name="Braus G.H."/>
            <person name="Fischer R."/>
            <person name="Frisvad J.C."/>
            <person name="Goldman G.H."/>
            <person name="Houbraken J."/>
            <person name="Oakley B."/>
            <person name="Pocsi I."/>
            <person name="Scazzocchio C."/>
            <person name="Seiboth B."/>
            <person name="vanKuyk P.A."/>
            <person name="Wortman J."/>
            <person name="Dyer P.S."/>
            <person name="Grigoriev I.V."/>
        </authorList>
    </citation>
    <scope>NUCLEOTIDE SEQUENCE [LARGE SCALE GENOMIC DNA]</scope>
    <source>
        <strain evidence="15">CBS 506.65</strain>
    </source>
</reference>
<dbReference type="PIRSF" id="PIRSF000105">
    <property type="entry name" value="HCDH"/>
    <property type="match status" value="1"/>
</dbReference>
<evidence type="ECO:0000256" key="10">
    <source>
        <dbReference type="PIRSR" id="PIRSR000105-1"/>
    </source>
</evidence>
<dbReference type="OrthoDB" id="2021159at2759"/>
<dbReference type="InterPro" id="IPR006108">
    <property type="entry name" value="3HC_DH_C"/>
</dbReference>
<dbReference type="Gene3D" id="1.10.1040.10">
    <property type="entry name" value="N-(1-d-carboxylethyl)-l-norvaline Dehydrogenase, domain 2"/>
    <property type="match status" value="1"/>
</dbReference>
<dbReference type="Pfam" id="PF02737">
    <property type="entry name" value="3HCDH_N"/>
    <property type="match status" value="1"/>
</dbReference>
<dbReference type="Gene3D" id="3.40.50.720">
    <property type="entry name" value="NAD(P)-binding Rossmann-like Domain"/>
    <property type="match status" value="1"/>
</dbReference>
<dbReference type="PANTHER" id="PTHR48075:SF1">
    <property type="entry name" value="LAMBDA-CRYSTALLIN HOMOLOG"/>
    <property type="match status" value="1"/>
</dbReference>
<feature type="site" description="Important for catalytic activity" evidence="10">
    <location>
        <position position="140"/>
    </location>
</feature>
<keyword evidence="7" id="KW-0520">NAD</keyword>
<gene>
    <name evidence="14" type="ORF">ASPZODRAFT_17479</name>
</gene>
<evidence type="ECO:0000259" key="13">
    <source>
        <dbReference type="Pfam" id="PF02737"/>
    </source>
</evidence>
<dbReference type="EC" id="1.1.1.45" evidence="8"/>
<name>A0A1L9SDP1_9EURO</name>
<feature type="domain" description="3-hydroxyacyl-CoA dehydrogenase C-terminal" evidence="12">
    <location>
        <begin position="188"/>
        <end position="256"/>
    </location>
</feature>
<dbReference type="InterPro" id="IPR006180">
    <property type="entry name" value="3-OHacyl-CoA_DH_CS"/>
</dbReference>
<comment type="subunit">
    <text evidence="3">Homodimer.</text>
</comment>
<evidence type="ECO:0000256" key="3">
    <source>
        <dbReference type="ARBA" id="ARBA00011738"/>
    </source>
</evidence>
<evidence type="ECO:0000256" key="2">
    <source>
        <dbReference type="ARBA" id="ARBA00009463"/>
    </source>
</evidence>
<dbReference type="GeneID" id="34613497"/>
<dbReference type="AlphaFoldDB" id="A0A1L9SDP1"/>
<keyword evidence="4" id="KW-0963">Cytoplasm</keyword>
<evidence type="ECO:0000256" key="8">
    <source>
        <dbReference type="ARBA" id="ARBA00038962"/>
    </source>
</evidence>
<evidence type="ECO:0000256" key="4">
    <source>
        <dbReference type="ARBA" id="ARBA00022490"/>
    </source>
</evidence>
<comment type="subcellular location">
    <subcellularLocation>
        <location evidence="1">Cytoplasm</location>
    </subcellularLocation>
</comment>
<dbReference type="InterPro" id="IPR022694">
    <property type="entry name" value="3-OHacyl-CoA_DH"/>
</dbReference>